<accession>A0A4R3I9R5</accession>
<dbReference type="Gene3D" id="3.40.930.10">
    <property type="entry name" value="Mannitol-specific EII, Chain A"/>
    <property type="match status" value="1"/>
</dbReference>
<dbReference type="Pfam" id="PF00359">
    <property type="entry name" value="PTS_EIIA_2"/>
    <property type="match status" value="1"/>
</dbReference>
<gene>
    <name evidence="2" type="ORF">BCF53_102175</name>
</gene>
<dbReference type="InterPro" id="IPR016152">
    <property type="entry name" value="PTrfase/Anion_transptr"/>
</dbReference>
<comment type="caution">
    <text evidence="2">The sequence shown here is derived from an EMBL/GenBank/DDBJ whole genome shotgun (WGS) entry which is preliminary data.</text>
</comment>
<dbReference type="InterPro" id="IPR002178">
    <property type="entry name" value="PTS_EIIA_type-2_dom"/>
</dbReference>
<dbReference type="OrthoDB" id="6399425at2"/>
<organism evidence="2 3">
    <name type="scientific">Reinekea marinisedimentorum</name>
    <dbReference type="NCBI Taxonomy" id="230495"/>
    <lineage>
        <taxon>Bacteria</taxon>
        <taxon>Pseudomonadati</taxon>
        <taxon>Pseudomonadota</taxon>
        <taxon>Gammaproteobacteria</taxon>
        <taxon>Oceanospirillales</taxon>
        <taxon>Saccharospirillaceae</taxon>
        <taxon>Reinekea</taxon>
    </lineage>
</organism>
<sequence>MDNTLITKETILLNLDATSKTDAIHKMCGHLFMVKKTQNPSMLFSDITKREAEVSTFAGSKTAIPHTISEHIDEPVLCFARVRSEDFTWDGNDEDVRFIFLLSAPAKDDLRQLRQSQSYVFSSVAQLISRSETLELWDKAESEQVILDSLNEEFKANLNTKTN</sequence>
<dbReference type="PANTHER" id="PTHR47738:SF2">
    <property type="entry name" value="PTS SYSTEM FRUCTOSE-LIKE EIIA COMPONENT"/>
    <property type="match status" value="1"/>
</dbReference>
<dbReference type="EMBL" id="SLZR01000002">
    <property type="protein sequence ID" value="TCS43149.1"/>
    <property type="molecule type" value="Genomic_DNA"/>
</dbReference>
<dbReference type="SUPFAM" id="SSF55804">
    <property type="entry name" value="Phoshotransferase/anion transport protein"/>
    <property type="match status" value="1"/>
</dbReference>
<dbReference type="PROSITE" id="PS51094">
    <property type="entry name" value="PTS_EIIA_TYPE_2"/>
    <property type="match status" value="1"/>
</dbReference>
<dbReference type="PANTHER" id="PTHR47738">
    <property type="entry name" value="PTS SYSTEM FRUCTOSE-LIKE EIIA COMPONENT-RELATED"/>
    <property type="match status" value="1"/>
</dbReference>
<dbReference type="InterPro" id="IPR051541">
    <property type="entry name" value="PTS_SugarTrans_NitroReg"/>
</dbReference>
<keyword evidence="3" id="KW-1185">Reference proteome</keyword>
<dbReference type="Proteomes" id="UP000295793">
    <property type="component" value="Unassembled WGS sequence"/>
</dbReference>
<evidence type="ECO:0000313" key="3">
    <source>
        <dbReference type="Proteomes" id="UP000295793"/>
    </source>
</evidence>
<feature type="domain" description="PTS EIIA type-2" evidence="1">
    <location>
        <begin position="4"/>
        <end position="153"/>
    </location>
</feature>
<protein>
    <submittedName>
        <fullName evidence="2">PTS system fructose-specific IIA component</fullName>
    </submittedName>
</protein>
<proteinExistence type="predicted"/>
<dbReference type="RefSeq" id="WP_132699818.1">
    <property type="nucleotide sequence ID" value="NZ_SLZR01000002.1"/>
</dbReference>
<name>A0A4R3I9R5_9GAMM</name>
<evidence type="ECO:0000313" key="2">
    <source>
        <dbReference type="EMBL" id="TCS43149.1"/>
    </source>
</evidence>
<reference evidence="2 3" key="1">
    <citation type="submission" date="2019-03" db="EMBL/GenBank/DDBJ databases">
        <title>Genomic Encyclopedia of Archaeal and Bacterial Type Strains, Phase II (KMG-II): from individual species to whole genera.</title>
        <authorList>
            <person name="Goeker M."/>
        </authorList>
    </citation>
    <scope>NUCLEOTIDE SEQUENCE [LARGE SCALE GENOMIC DNA]</scope>
    <source>
        <strain evidence="2 3">DSM 15388</strain>
    </source>
</reference>
<dbReference type="AlphaFoldDB" id="A0A4R3I9R5"/>
<evidence type="ECO:0000259" key="1">
    <source>
        <dbReference type="PROSITE" id="PS51094"/>
    </source>
</evidence>